<dbReference type="EMBL" id="LSRX01000596">
    <property type="protein sequence ID" value="OLP93054.1"/>
    <property type="molecule type" value="Genomic_DNA"/>
</dbReference>
<gene>
    <name evidence="4" type="ORF">AK812_SmicGene25076</name>
</gene>
<organism evidence="4 5">
    <name type="scientific">Symbiodinium microadriaticum</name>
    <name type="common">Dinoflagellate</name>
    <name type="synonym">Zooxanthella microadriatica</name>
    <dbReference type="NCBI Taxonomy" id="2951"/>
    <lineage>
        <taxon>Eukaryota</taxon>
        <taxon>Sar</taxon>
        <taxon>Alveolata</taxon>
        <taxon>Dinophyceae</taxon>
        <taxon>Suessiales</taxon>
        <taxon>Symbiodiniaceae</taxon>
        <taxon>Symbiodinium</taxon>
    </lineage>
</organism>
<feature type="region of interest" description="Disordered" evidence="3">
    <location>
        <begin position="543"/>
        <end position="562"/>
    </location>
</feature>
<reference evidence="4 5" key="1">
    <citation type="submission" date="2016-02" db="EMBL/GenBank/DDBJ databases">
        <title>Genome analysis of coral dinoflagellate symbionts highlights evolutionary adaptations to a symbiotic lifestyle.</title>
        <authorList>
            <person name="Aranda M."/>
            <person name="Li Y."/>
            <person name="Liew Y.J."/>
            <person name="Baumgarten S."/>
            <person name="Simakov O."/>
            <person name="Wilson M."/>
            <person name="Piel J."/>
            <person name="Ashoor H."/>
            <person name="Bougouffa S."/>
            <person name="Bajic V.B."/>
            <person name="Ryu T."/>
            <person name="Ravasi T."/>
            <person name="Bayer T."/>
            <person name="Micklem G."/>
            <person name="Kim H."/>
            <person name="Bhak J."/>
            <person name="Lajeunesse T.C."/>
            <person name="Voolstra C.R."/>
        </authorList>
    </citation>
    <scope>NUCLEOTIDE SEQUENCE [LARGE SCALE GENOMIC DNA]</scope>
    <source>
        <strain evidence="4 5">CCMP2467</strain>
    </source>
</reference>
<feature type="region of interest" description="Disordered" evidence="3">
    <location>
        <begin position="243"/>
        <end position="423"/>
    </location>
</feature>
<sequence>MGGKRWTQYAAGTRKEHQGWDNYEGQPAGGKPPWRVWSGAYASPKASNRPQYDSIVLPTSKDKKISREEVRVDSRDSLLRREVQKALSQARKADNRVRKLRDEKDTREAQWAQYVKESREAYLKEKARYEGHLQRIDDEIKGTMETGKEASAQVQSLILNGPPAGSDAVRPMEEEDTSWDALIGAEPQLEPGFLRDAVLAARQVPVEGQRPPHPAGALMTQEAAARLLQMAMAGLPQAVSQGGQVLPAAPPPGLHPTVPIQEAPPPTFGGHRGPDPAVSEGRLPDSRQPVEEPVPTAYNSMSPGPASHRAAPYPPASPTQPPPVEVTEAATEEHHLEHGQPRPAQPKIPRQDIKSATKSPPVKPSLGSTDMQTKLEAKRTQARDGLAMRPFGGRPTAPTDQPGQARDSDAAQRPPAGLIDDDLDTTACPTGEELGYGDIACWRCLGVRLIGENVFVRVPEALFHAFAMTRQQQPNDPPGTGTCRQVAIVLDLTHVGGNLCHFIVAVSEVPSPEVTGGIRRGEDIHVEGSTTLLLFAEEIGEEAMDSDSSVPENTPASSSSADVEDIQHQAIQPAVAAQEHPLPGVIEVAQEDPWGQEPPLTMLGLDLFDPTLPQGHNWNANSVVPFSAAMGDPISPAKQNPHGAGDPADNLSRRDDAPITAPVKLQILVYVPDFVPEIVEVEMSLPAAIETLLAKLRLARPPEQASSFSILSPASPQPLRSLAIFVAGFDWKLIGNAFVGVQELADSYHNMCPVGHVVSLEGARLEYRGEEQVFVVQHGQILTVEFVPESLDAGSEDPPPESPDLSVPQALPDVATGTQPAPTTAPSTAGDMSADMALDRARHATRLLGDAWPRPPYRWPLDDVSEDVEVLQEATPSEHVTIDIVVYLLTPDYHPEKLDLTVQLPQTVEELVDLVQTCRDQARHCLFPTLVEVIQQPDPGWALFLALPPWPRTRAVVCMDLSFFDGRVFANTVPEQPDFDDLCEAAGLGPVAEVDIFIPGLHEPLQHGIRIDLQTGMTIVFMMQGVARPPPFSLAAMLRLDMSGSSCSN</sequence>
<keyword evidence="5" id="KW-1185">Reference proteome</keyword>
<dbReference type="PANTHER" id="PTHR13037:SF24">
    <property type="entry name" value="POLYCOMB PROTEIN PCL-RELATED"/>
    <property type="match status" value="1"/>
</dbReference>
<feature type="compositionally biased region" description="Basic and acidic residues" evidence="3">
    <location>
        <begin position="373"/>
        <end position="382"/>
    </location>
</feature>
<feature type="region of interest" description="Disordered" evidence="3">
    <location>
        <begin position="1"/>
        <end position="35"/>
    </location>
</feature>
<evidence type="ECO:0000256" key="2">
    <source>
        <dbReference type="SAM" id="Coils"/>
    </source>
</evidence>
<accession>A0A1Q9DCW5</accession>
<comment type="caution">
    <text evidence="4">The sequence shown here is derived from an EMBL/GenBank/DDBJ whole genome shotgun (WGS) entry which is preliminary data.</text>
</comment>
<feature type="compositionally biased region" description="Low complexity" evidence="3">
    <location>
        <begin position="815"/>
        <end position="829"/>
    </location>
</feature>
<evidence type="ECO:0000256" key="3">
    <source>
        <dbReference type="SAM" id="MobiDB-lite"/>
    </source>
</evidence>
<dbReference type="PANTHER" id="PTHR13037">
    <property type="entry name" value="FORMIN"/>
    <property type="match status" value="1"/>
</dbReference>
<evidence type="ECO:0000256" key="1">
    <source>
        <dbReference type="ARBA" id="ARBA00022581"/>
    </source>
</evidence>
<feature type="compositionally biased region" description="Pro residues" evidence="3">
    <location>
        <begin position="312"/>
        <end position="324"/>
    </location>
</feature>
<dbReference type="AlphaFoldDB" id="A0A1Q9DCW5"/>
<feature type="coiled-coil region" evidence="2">
    <location>
        <begin position="83"/>
        <end position="110"/>
    </location>
</feature>
<feature type="compositionally biased region" description="Basic and acidic residues" evidence="3">
    <location>
        <begin position="331"/>
        <end position="340"/>
    </location>
</feature>
<evidence type="ECO:0000313" key="5">
    <source>
        <dbReference type="Proteomes" id="UP000186817"/>
    </source>
</evidence>
<dbReference type="Proteomes" id="UP000186817">
    <property type="component" value="Unassembled WGS sequence"/>
</dbReference>
<feature type="compositionally biased region" description="Polar residues" evidence="3">
    <location>
        <begin position="546"/>
        <end position="561"/>
    </location>
</feature>
<name>A0A1Q9DCW5_SYMMI</name>
<feature type="region of interest" description="Disordered" evidence="3">
    <location>
        <begin position="630"/>
        <end position="655"/>
    </location>
</feature>
<evidence type="ECO:0000313" key="4">
    <source>
        <dbReference type="EMBL" id="OLP93054.1"/>
    </source>
</evidence>
<keyword evidence="1" id="KW-0945">Host-virus interaction</keyword>
<keyword evidence="2" id="KW-0175">Coiled coil</keyword>
<protein>
    <submittedName>
        <fullName evidence="4">Uncharacterized protein</fullName>
    </submittedName>
</protein>
<feature type="region of interest" description="Disordered" evidence="3">
    <location>
        <begin position="790"/>
        <end position="832"/>
    </location>
</feature>
<proteinExistence type="predicted"/>